<keyword evidence="1" id="KW-0472">Membrane</keyword>
<comment type="caution">
    <text evidence="2">The sequence shown here is derived from an EMBL/GenBank/DDBJ whole genome shotgun (WGS) entry which is preliminary data.</text>
</comment>
<feature type="transmembrane region" description="Helical" evidence="1">
    <location>
        <begin position="6"/>
        <end position="22"/>
    </location>
</feature>
<dbReference type="OrthoDB" id="7951145at2"/>
<evidence type="ECO:0000256" key="1">
    <source>
        <dbReference type="SAM" id="Phobius"/>
    </source>
</evidence>
<dbReference type="RefSeq" id="WP_046142795.1">
    <property type="nucleotide sequence ID" value="NZ_LAJG01000021.1"/>
</dbReference>
<evidence type="ECO:0000313" key="2">
    <source>
        <dbReference type="EMBL" id="KKB78716.1"/>
    </source>
</evidence>
<sequence>MSWEIVAISVIAAMTVIWFIWSDRRARASDLNHRARHFATAPAYRHRSPGANAPAPQAYVPMGLSPSDRMFLEALAQNAKTKTDAS</sequence>
<proteinExistence type="predicted"/>
<reference evidence="2 3" key="1">
    <citation type="submission" date="2015-03" db="EMBL/GenBank/DDBJ databases">
        <authorList>
            <person name="Hassan Y.I."/>
            <person name="Lepp D."/>
            <person name="Zhou T."/>
        </authorList>
    </citation>
    <scope>NUCLEOTIDE SEQUENCE [LARGE SCALE GENOMIC DNA]</scope>
    <source>
        <strain evidence="2 3">GH2-10</strain>
    </source>
</reference>
<dbReference type="Proteomes" id="UP000033514">
    <property type="component" value="Unassembled WGS sequence"/>
</dbReference>
<protein>
    <submittedName>
        <fullName evidence="2">Uncharacterized protein</fullName>
    </submittedName>
</protein>
<accession>A0A0F5L8J9</accession>
<dbReference type="AlphaFoldDB" id="A0A0F5L8J9"/>
<keyword evidence="1" id="KW-0812">Transmembrane</keyword>
<organism evidence="2 3">
    <name type="scientific">Devosia soli</name>
    <dbReference type="NCBI Taxonomy" id="361041"/>
    <lineage>
        <taxon>Bacteria</taxon>
        <taxon>Pseudomonadati</taxon>
        <taxon>Pseudomonadota</taxon>
        <taxon>Alphaproteobacteria</taxon>
        <taxon>Hyphomicrobiales</taxon>
        <taxon>Devosiaceae</taxon>
        <taxon>Devosia</taxon>
    </lineage>
</organism>
<gene>
    <name evidence="2" type="ORF">VW35_09385</name>
</gene>
<dbReference type="EMBL" id="LAJG01000021">
    <property type="protein sequence ID" value="KKB78716.1"/>
    <property type="molecule type" value="Genomic_DNA"/>
</dbReference>
<keyword evidence="3" id="KW-1185">Reference proteome</keyword>
<name>A0A0F5L8J9_9HYPH</name>
<dbReference type="PATRIC" id="fig|361041.3.peg.1229"/>
<evidence type="ECO:0000313" key="3">
    <source>
        <dbReference type="Proteomes" id="UP000033514"/>
    </source>
</evidence>
<dbReference type="STRING" id="361041.VW35_09385"/>
<keyword evidence="1" id="KW-1133">Transmembrane helix</keyword>